<keyword evidence="2" id="KW-0547">Nucleotide-binding</keyword>
<evidence type="ECO:0000256" key="1">
    <source>
        <dbReference type="ARBA" id="ARBA00022598"/>
    </source>
</evidence>
<evidence type="ECO:0000256" key="2">
    <source>
        <dbReference type="ARBA" id="ARBA00022741"/>
    </source>
</evidence>
<dbReference type="GO" id="GO:0005524">
    <property type="term" value="F:ATP binding"/>
    <property type="evidence" value="ECO:0007669"/>
    <property type="project" value="UniProtKB-KW"/>
</dbReference>
<dbReference type="GO" id="GO:0005829">
    <property type="term" value="C:cytosol"/>
    <property type="evidence" value="ECO:0007669"/>
    <property type="project" value="TreeGrafter"/>
</dbReference>
<evidence type="ECO:0000256" key="3">
    <source>
        <dbReference type="ARBA" id="ARBA00022840"/>
    </source>
</evidence>
<dbReference type="NCBIfam" id="NF006828">
    <property type="entry name" value="PRK09350.1"/>
    <property type="match status" value="1"/>
</dbReference>
<accession>A0A1F5F3T8</accession>
<dbReference type="NCBIfam" id="TIGR00462">
    <property type="entry name" value="genX"/>
    <property type="match status" value="1"/>
</dbReference>
<dbReference type="GO" id="GO:0004824">
    <property type="term" value="F:lysine-tRNA ligase activity"/>
    <property type="evidence" value="ECO:0007669"/>
    <property type="project" value="InterPro"/>
</dbReference>
<dbReference type="InterPro" id="IPR004525">
    <property type="entry name" value="EpmA"/>
</dbReference>
<organism evidence="5 6">
    <name type="scientific">Candidatus Collierbacteria bacterium RIFOXYA2_FULL_46_10</name>
    <dbReference type="NCBI Taxonomy" id="1817726"/>
    <lineage>
        <taxon>Bacteria</taxon>
        <taxon>Candidatus Collieribacteriota</taxon>
    </lineage>
</organism>
<dbReference type="PRINTS" id="PR00982">
    <property type="entry name" value="TRNASYNTHLYS"/>
</dbReference>
<evidence type="ECO:0000259" key="4">
    <source>
        <dbReference type="PROSITE" id="PS50862"/>
    </source>
</evidence>
<dbReference type="PANTHER" id="PTHR42918">
    <property type="entry name" value="LYSYL-TRNA SYNTHETASE"/>
    <property type="match status" value="1"/>
</dbReference>
<dbReference type="GO" id="GO:0006430">
    <property type="term" value="P:lysyl-tRNA aminoacylation"/>
    <property type="evidence" value="ECO:0007669"/>
    <property type="project" value="InterPro"/>
</dbReference>
<dbReference type="EMBL" id="MFAK01000037">
    <property type="protein sequence ID" value="OGD74331.1"/>
    <property type="molecule type" value="Genomic_DNA"/>
</dbReference>
<proteinExistence type="predicted"/>
<dbReference type="SUPFAM" id="SSF55681">
    <property type="entry name" value="Class II aaRS and biotin synthetases"/>
    <property type="match status" value="1"/>
</dbReference>
<dbReference type="GO" id="GO:0000049">
    <property type="term" value="F:tRNA binding"/>
    <property type="evidence" value="ECO:0007669"/>
    <property type="project" value="TreeGrafter"/>
</dbReference>
<evidence type="ECO:0000313" key="5">
    <source>
        <dbReference type="EMBL" id="OGD74331.1"/>
    </source>
</evidence>
<evidence type="ECO:0000313" key="6">
    <source>
        <dbReference type="Proteomes" id="UP000176191"/>
    </source>
</evidence>
<comment type="caution">
    <text evidence="5">The sequence shown here is derived from an EMBL/GenBank/DDBJ whole genome shotgun (WGS) entry which is preliminary data.</text>
</comment>
<feature type="domain" description="Aminoacyl-transfer RNA synthetases class-II family profile" evidence="4">
    <location>
        <begin position="20"/>
        <end position="334"/>
    </location>
</feature>
<gene>
    <name evidence="5" type="ORF">A2228_02230</name>
</gene>
<dbReference type="InterPro" id="IPR018149">
    <property type="entry name" value="Lys-tRNA-synth_II_C"/>
</dbReference>
<dbReference type="AlphaFoldDB" id="A0A1F5F3T8"/>
<name>A0A1F5F3T8_9BACT</name>
<dbReference type="PROSITE" id="PS50862">
    <property type="entry name" value="AA_TRNA_LIGASE_II"/>
    <property type="match status" value="1"/>
</dbReference>
<dbReference type="Pfam" id="PF00152">
    <property type="entry name" value="tRNA-synt_2"/>
    <property type="match status" value="1"/>
</dbReference>
<dbReference type="InterPro" id="IPR004364">
    <property type="entry name" value="Aa-tRNA-synt_II"/>
</dbReference>
<dbReference type="InterPro" id="IPR045864">
    <property type="entry name" value="aa-tRNA-synth_II/BPL/LPL"/>
</dbReference>
<reference evidence="5 6" key="1">
    <citation type="journal article" date="2016" name="Nat. Commun.">
        <title>Thousands of microbial genomes shed light on interconnected biogeochemical processes in an aquifer system.</title>
        <authorList>
            <person name="Anantharaman K."/>
            <person name="Brown C.T."/>
            <person name="Hug L.A."/>
            <person name="Sharon I."/>
            <person name="Castelle C.J."/>
            <person name="Probst A.J."/>
            <person name="Thomas B.C."/>
            <person name="Singh A."/>
            <person name="Wilkins M.J."/>
            <person name="Karaoz U."/>
            <person name="Brodie E.L."/>
            <person name="Williams K.H."/>
            <person name="Hubbard S.S."/>
            <person name="Banfield J.F."/>
        </authorList>
    </citation>
    <scope>NUCLEOTIDE SEQUENCE [LARGE SCALE GENOMIC DNA]</scope>
</reference>
<dbReference type="InterPro" id="IPR006195">
    <property type="entry name" value="aa-tRNA-synth_II"/>
</dbReference>
<dbReference type="Proteomes" id="UP000176191">
    <property type="component" value="Unassembled WGS sequence"/>
</dbReference>
<keyword evidence="3" id="KW-0067">ATP-binding</keyword>
<protein>
    <submittedName>
        <fullName evidence="5">EF-P lysine aminoacylase GenX</fullName>
    </submittedName>
</protein>
<sequence length="345" mass="39863">MKTLQKLRENSQQWEKYWRREEVIETIRRFFKDNGFHEVEVPLLLPTVSTEPFLEVFRTELTNDQGKKWPAFLPSSPEFALKKLLSAGSGSIFTITKSFRNGEGRSSRHNPEFTILEWYTTPGDYWTVAGQFEQLMLQINRGKDKLRYQGKEYSLKTPWQRLSVAEAFTKYAGVEVESMLDEAKLKEIGKQKGYLVTAKTTWEEIWNQIFANEIEPKLGQTGPTILYDYPTAQAALAKKAKDPRFAERWELYLAGMELGNCFSELTDYREQETRCKADLAERKKLGKTEYPMDREFIEALKLGMPPTGGIAVGVDRLVALFTDVLAVSETLFFPVEELFDKRNTI</sequence>
<dbReference type="PANTHER" id="PTHR42918:SF6">
    <property type="entry name" value="ELONGATION FACTOR P--(R)-BETA-LYSINE LIGASE"/>
    <property type="match status" value="1"/>
</dbReference>
<dbReference type="Gene3D" id="3.30.930.10">
    <property type="entry name" value="Bira Bifunctional Protein, Domain 2"/>
    <property type="match status" value="1"/>
</dbReference>
<keyword evidence="1" id="KW-0436">Ligase</keyword>